<accession>A0AAN8RMD2</accession>
<evidence type="ECO:0000313" key="1">
    <source>
        <dbReference type="EMBL" id="KAK6513620.1"/>
    </source>
</evidence>
<name>A0AAN8RMD2_9PEZI</name>
<sequence length="366" mass="42491">MTTTNTPDPHFLRLPYELHQKIALELTCANDTLSLTNTCSLLRQTLRSCNYLWYRLLYLSGSIKNEYDTYFPGREYLKRVVRIRRGKRLRCQNCLGAEKIRTVDCYGAAKARRYCYPKDDKSVVMQQKERERVPVFMGVYCAECLSKKFYDITSFESMQDKFWEGIISPPLFRLPKWLVCRALLGPYTKHTPTFTSNNPFSTDQTPIISIPKSDAMALTAAMTDDEATEEVLKKIEKRNEKLAEITKRSGIQERKFVLEYMAEAYEDFYGELHTTVSVHDFREWWGKEVFELDGRGNDAMGEVFGNGKSSRDPVRQILLRSYVRRSSSLEVSRWADMLHDIGPGFRGLMKENLRPGAKICSFTWTI</sequence>
<evidence type="ECO:0008006" key="3">
    <source>
        <dbReference type="Google" id="ProtNLM"/>
    </source>
</evidence>
<protein>
    <recommendedName>
        <fullName evidence="3">F-box domain-containing protein</fullName>
    </recommendedName>
</protein>
<dbReference type="Proteomes" id="UP001307849">
    <property type="component" value="Unassembled WGS sequence"/>
</dbReference>
<gene>
    <name evidence="1" type="ORF">TWF506_008057</name>
</gene>
<proteinExistence type="predicted"/>
<keyword evidence="2" id="KW-1185">Reference proteome</keyword>
<dbReference type="EMBL" id="JAVHJM010000005">
    <property type="protein sequence ID" value="KAK6513620.1"/>
    <property type="molecule type" value="Genomic_DNA"/>
</dbReference>
<reference evidence="1 2" key="1">
    <citation type="submission" date="2019-10" db="EMBL/GenBank/DDBJ databases">
        <authorList>
            <person name="Palmer J.M."/>
        </authorList>
    </citation>
    <scope>NUCLEOTIDE SEQUENCE [LARGE SCALE GENOMIC DNA]</scope>
    <source>
        <strain evidence="1 2">TWF506</strain>
    </source>
</reference>
<dbReference type="AlphaFoldDB" id="A0AAN8RMD2"/>
<comment type="caution">
    <text evidence="1">The sequence shown here is derived from an EMBL/GenBank/DDBJ whole genome shotgun (WGS) entry which is preliminary data.</text>
</comment>
<organism evidence="1 2">
    <name type="scientific">Arthrobotrys conoides</name>
    <dbReference type="NCBI Taxonomy" id="74498"/>
    <lineage>
        <taxon>Eukaryota</taxon>
        <taxon>Fungi</taxon>
        <taxon>Dikarya</taxon>
        <taxon>Ascomycota</taxon>
        <taxon>Pezizomycotina</taxon>
        <taxon>Orbiliomycetes</taxon>
        <taxon>Orbiliales</taxon>
        <taxon>Orbiliaceae</taxon>
        <taxon>Arthrobotrys</taxon>
    </lineage>
</organism>
<evidence type="ECO:0000313" key="2">
    <source>
        <dbReference type="Proteomes" id="UP001307849"/>
    </source>
</evidence>